<proteinExistence type="predicted"/>
<evidence type="ECO:0000313" key="7">
    <source>
        <dbReference type="EMBL" id="KNF01092.1"/>
    </source>
</evidence>
<dbReference type="GO" id="GO:0006890">
    <property type="term" value="P:retrograde vesicle-mediated transport, Golgi to endoplasmic reticulum"/>
    <property type="evidence" value="ECO:0007669"/>
    <property type="project" value="InterPro"/>
</dbReference>
<feature type="compositionally biased region" description="Low complexity" evidence="5">
    <location>
        <begin position="907"/>
        <end position="916"/>
    </location>
</feature>
<evidence type="ECO:0000256" key="1">
    <source>
        <dbReference type="ARBA" id="ARBA00004240"/>
    </source>
</evidence>
<feature type="region of interest" description="Disordered" evidence="5">
    <location>
        <begin position="983"/>
        <end position="1044"/>
    </location>
</feature>
<keyword evidence="8" id="KW-1185">Reference proteome</keyword>
<keyword evidence="3" id="KW-0256">Endoplasmic reticulum</keyword>
<evidence type="ECO:0000256" key="5">
    <source>
        <dbReference type="SAM" id="MobiDB-lite"/>
    </source>
</evidence>
<evidence type="ECO:0000256" key="3">
    <source>
        <dbReference type="ARBA" id="ARBA00022824"/>
    </source>
</evidence>
<feature type="region of interest" description="Disordered" evidence="5">
    <location>
        <begin position="906"/>
        <end position="928"/>
    </location>
</feature>
<dbReference type="OrthoDB" id="27490at2759"/>
<evidence type="ECO:0000313" key="8">
    <source>
        <dbReference type="Proteomes" id="UP000054564"/>
    </source>
</evidence>
<name>A0A0L0VPG7_9BASI</name>
<accession>A0A0L0VPG7</accession>
<evidence type="ECO:0000256" key="4">
    <source>
        <dbReference type="ARBA" id="ARBA00022927"/>
    </source>
</evidence>
<organism evidence="7 8">
    <name type="scientific">Puccinia striiformis f. sp. tritici PST-78</name>
    <dbReference type="NCBI Taxonomy" id="1165861"/>
    <lineage>
        <taxon>Eukaryota</taxon>
        <taxon>Fungi</taxon>
        <taxon>Dikarya</taxon>
        <taxon>Basidiomycota</taxon>
        <taxon>Pucciniomycotina</taxon>
        <taxon>Pucciniomycetes</taxon>
        <taxon>Pucciniales</taxon>
        <taxon>Pucciniaceae</taxon>
        <taxon>Puccinia</taxon>
    </lineage>
</organism>
<dbReference type="Proteomes" id="UP000054564">
    <property type="component" value="Unassembled WGS sequence"/>
</dbReference>
<comment type="caution">
    <text evidence="7">The sequence shown here is derived from an EMBL/GenBank/DDBJ whole genome shotgun (WGS) entry which is preliminary data.</text>
</comment>
<feature type="compositionally biased region" description="Low complexity" evidence="5">
    <location>
        <begin position="987"/>
        <end position="1036"/>
    </location>
</feature>
<dbReference type="Pfam" id="PF08314">
    <property type="entry name" value="Sec39"/>
    <property type="match status" value="1"/>
</dbReference>
<protein>
    <recommendedName>
        <fullName evidence="6">Sec39 domain-containing protein</fullName>
    </recommendedName>
</protein>
<feature type="domain" description="Sec39" evidence="6">
    <location>
        <begin position="306"/>
        <end position="917"/>
    </location>
</feature>
<dbReference type="InterPro" id="IPR013244">
    <property type="entry name" value="Sec39_domain"/>
</dbReference>
<feature type="compositionally biased region" description="Basic and acidic residues" evidence="5">
    <location>
        <begin position="919"/>
        <end position="928"/>
    </location>
</feature>
<dbReference type="GO" id="GO:0070939">
    <property type="term" value="C:Dsl1/NZR complex"/>
    <property type="evidence" value="ECO:0007669"/>
    <property type="project" value="TreeGrafter"/>
</dbReference>
<dbReference type="GO" id="GO:0000149">
    <property type="term" value="F:SNARE binding"/>
    <property type="evidence" value="ECO:0007669"/>
    <property type="project" value="TreeGrafter"/>
</dbReference>
<keyword evidence="2" id="KW-0813">Transport</keyword>
<reference evidence="8" key="1">
    <citation type="submission" date="2014-03" db="EMBL/GenBank/DDBJ databases">
        <title>The Genome Sequence of Puccinia striiformis f. sp. tritici PST-78.</title>
        <authorList>
            <consortium name="The Broad Institute Genome Sequencing Platform"/>
            <person name="Cuomo C."/>
            <person name="Hulbert S."/>
            <person name="Chen X."/>
            <person name="Walker B."/>
            <person name="Young S.K."/>
            <person name="Zeng Q."/>
            <person name="Gargeya S."/>
            <person name="Fitzgerald M."/>
            <person name="Haas B."/>
            <person name="Abouelleil A."/>
            <person name="Alvarado L."/>
            <person name="Arachchi H.M."/>
            <person name="Berlin A.M."/>
            <person name="Chapman S.B."/>
            <person name="Goldberg J."/>
            <person name="Griggs A."/>
            <person name="Gujja S."/>
            <person name="Hansen M."/>
            <person name="Howarth C."/>
            <person name="Imamovic A."/>
            <person name="Larimer J."/>
            <person name="McCowan C."/>
            <person name="Montmayeur A."/>
            <person name="Murphy C."/>
            <person name="Neiman D."/>
            <person name="Pearson M."/>
            <person name="Priest M."/>
            <person name="Roberts A."/>
            <person name="Saif S."/>
            <person name="Shea T."/>
            <person name="Sisk P."/>
            <person name="Sykes S."/>
            <person name="Wortman J."/>
            <person name="Nusbaum C."/>
            <person name="Birren B."/>
        </authorList>
    </citation>
    <scope>NUCLEOTIDE SEQUENCE [LARGE SCALE GENOMIC DNA]</scope>
    <source>
        <strain evidence="8">race PST-78</strain>
    </source>
</reference>
<comment type="subcellular location">
    <subcellularLocation>
        <location evidence="1">Endoplasmic reticulum</location>
    </subcellularLocation>
</comment>
<dbReference type="STRING" id="1165861.A0A0L0VPG7"/>
<gene>
    <name evidence="7" type="ORF">PSTG_05721</name>
</gene>
<keyword evidence="4" id="KW-0653">Protein transport</keyword>
<dbReference type="AlphaFoldDB" id="A0A0L0VPG7"/>
<evidence type="ECO:0000256" key="2">
    <source>
        <dbReference type="ARBA" id="ARBA00022448"/>
    </source>
</evidence>
<dbReference type="PANTHER" id="PTHR15922">
    <property type="entry name" value="NEUROBLASTOMA-AMPLIFIED SEQUENCE"/>
    <property type="match status" value="1"/>
</dbReference>
<dbReference type="GO" id="GO:0015031">
    <property type="term" value="P:protein transport"/>
    <property type="evidence" value="ECO:0007669"/>
    <property type="project" value="UniProtKB-KW"/>
</dbReference>
<dbReference type="EMBL" id="AJIL01000032">
    <property type="protein sequence ID" value="KNF01092.1"/>
    <property type="molecule type" value="Genomic_DNA"/>
</dbReference>
<dbReference type="PANTHER" id="PTHR15922:SF2">
    <property type="entry name" value="NBAS SUBUNIT OF NRZ TETHERING COMPLEX"/>
    <property type="match status" value="1"/>
</dbReference>
<sequence>MDRLEEAISQLDWTTAERLAKTLEIEPCFIPKHILSHQLAKQESISISSLEIVLEIDPIWVARLITNLLTPSASSSTYSYPQEHKLINILSKSTDLWLDKLSAPGLDFSLKEVLIESVEDIDDEKKIERVRDLIKENEEIAEACSAKWFSVQAESRWKIYNEVYEPEQSHQITDKSNINPDDDELDETADWGGLELDPIEDLSEAVDQSEPNRSFLSFLHSDLDELALLFASQLQLDRLRRLLGSGQLNLDSITLFDAIPLHARPSDLDYGQHLIALLPRPILKPQNSTSPLNVISAIFGPAQQRSLSTDLTDQQLTDWYLLRVEAIDQFTGCIDAAIEIIQHGAASGVPGLESIAEDLSLLAKLLYDAPYSSSDYDWTLEEWTLKSPDEIVKAYLAGSSPSSLIKDIHRLVLPYLGVLESRRARASIPGAESTIQDSLRTWALSQSNHLPMLEALIKASSPTLKLPERPIKSNEDLARILVACLYTSSSVEEWECMGRMFECMPAFPDNIPSSEEFNSAAYLHGLFTSTTGSTIWTSEGTTLVYNALSELDTGRLSSILDGLDDHLSTAEVLARWNVPARLADLVLRFHGNKTAQQKLATKIARQEGGIEMESEEEWEVLLEAMIELSQPGRALDLLDQEEITKLFFAGLLTSGKFKLAKSLFSSTTEGPSLDASTQEELVIAASREFYDNAESGNLHTREMKMAYDCLTVVPQTLKIKRERDFIEATSRLASFKIESQAGILMSPIEFRLKPNKLELIEKVLEVNRTAYQHQEMIIDLVNKLGYGEDSLIQIKALSMVIRSAIGEGNITVGSETCERMISILEGMKKRSRQYDQVRTLTKVEEASEVVWKTCEEIGRYTGIGSSQACMKGFRIKFMAHAIIICPADQIPRLLVECREAEAEEEQSSLLQQQNNQHRSGVDRRSDKISRGGSILNSIELEKSMSDSNLTTTTTTGGGNLVGIPGGVLASRTLERAASLFPFKSKTLPPSDLHQSSSSKHPSSNRKSNLSSSLGSTTSYPDRSLSSDTPSTTSPPSNVQPERDFSLPLNNLLDQSSLTDDTPSAFNVGLDTDRITTALSNKFTSGVGWLIGANDDQSS</sequence>
<evidence type="ECO:0000259" key="6">
    <source>
        <dbReference type="Pfam" id="PF08314"/>
    </source>
</evidence>